<name>A0A6J2X901_SITOR</name>
<keyword evidence="7 10" id="KW-0443">Lipid metabolism</keyword>
<dbReference type="InterPro" id="IPR036291">
    <property type="entry name" value="NAD(P)-bd_dom_sf"/>
</dbReference>
<dbReference type="GO" id="GO:0102965">
    <property type="term" value="F:alcohol-forming long-chain fatty acyl-CoA reductase activity"/>
    <property type="evidence" value="ECO:0007669"/>
    <property type="project" value="UniProtKB-EC"/>
</dbReference>
<keyword evidence="13" id="KW-1185">Reference proteome</keyword>
<dbReference type="Pfam" id="PF03015">
    <property type="entry name" value="Sterile"/>
    <property type="match status" value="1"/>
</dbReference>
<evidence type="ECO:0000313" key="13">
    <source>
        <dbReference type="Proteomes" id="UP000504635"/>
    </source>
</evidence>
<gene>
    <name evidence="14 15 16" type="primary">LOC115875971</name>
</gene>
<evidence type="ECO:0000256" key="5">
    <source>
        <dbReference type="ARBA" id="ARBA00022857"/>
    </source>
</evidence>
<comment type="catalytic activity">
    <reaction evidence="9 10">
        <text>a long-chain fatty acyl-CoA + 2 NADPH + 2 H(+) = a long-chain primary fatty alcohol + 2 NADP(+) + CoA</text>
        <dbReference type="Rhea" id="RHEA:52716"/>
        <dbReference type="ChEBI" id="CHEBI:15378"/>
        <dbReference type="ChEBI" id="CHEBI:57287"/>
        <dbReference type="ChEBI" id="CHEBI:57783"/>
        <dbReference type="ChEBI" id="CHEBI:58349"/>
        <dbReference type="ChEBI" id="CHEBI:77396"/>
        <dbReference type="ChEBI" id="CHEBI:83139"/>
        <dbReference type="EC" id="1.2.1.84"/>
    </reaction>
</comment>
<evidence type="ECO:0000313" key="15">
    <source>
        <dbReference type="RefSeq" id="XP_030747446.1"/>
    </source>
</evidence>
<proteinExistence type="inferred from homology"/>
<comment type="subcellular location">
    <subcellularLocation>
        <location evidence="1">Membrane</location>
        <topology evidence="1">Multi-pass membrane protein</topology>
    </subcellularLocation>
</comment>
<dbReference type="Proteomes" id="UP000504635">
    <property type="component" value="Unplaced"/>
</dbReference>
<dbReference type="Pfam" id="PF07993">
    <property type="entry name" value="NAD_binding_4"/>
    <property type="match status" value="1"/>
</dbReference>
<evidence type="ECO:0000256" key="8">
    <source>
        <dbReference type="ARBA" id="ARBA00023136"/>
    </source>
</evidence>
<dbReference type="Gene3D" id="3.40.50.720">
    <property type="entry name" value="NAD(P)-binding Rossmann-like Domain"/>
    <property type="match status" value="1"/>
</dbReference>
<feature type="transmembrane region" description="Helical" evidence="10">
    <location>
        <begin position="390"/>
        <end position="410"/>
    </location>
</feature>
<dbReference type="SUPFAM" id="SSF51735">
    <property type="entry name" value="NAD(P)-binding Rossmann-fold domains"/>
    <property type="match status" value="1"/>
</dbReference>
<sequence length="529" mass="61266">MEVEEREGQDITASDMIVPEEDSDIKAFFAHSSVFITGVTGFLGKLAMEKLLWTCNDVNKIFVLIRNKKDKSPEDRLEELLNEPIFERLNRTSPDYKEKIHVINGDISLPGLGLDLADEAMLIAEVDCIMHFAATVKFDETLKSATYINVRAVRDLIEMAKQMKKLKAFLNVSTAFSNCNRKEIDEVLYEAPITGEKLLTLVECLDEDQLNDITKTIIKDFPNTYVFTKCVAEDLIKTEGQSLPIALFRPSIVIATVREPVSGYIDNIYGATGALVCAAIGVLRSLHCKKDYKAELVPADYVINGCLAAMWDVATIRTLNDNNELHNKESRESKFHSDVPVYNYVSSPENPLTWNEVQSLTIKHSREVPSEKIVWHYMFKMRSNYVEHNIAVFFLHTLPAYIIDFVLMCLRRRTSVVKSYKKINKFANVLTHFTMNEWKFRNENVKSLWKRMKKNDKEHFDFNIATLNWDFYFHTYIRGARVYLLKDPLDTIPQGTRRYYKLMIAHYFLLTAFWLLFVKFIFLILKLFL</sequence>
<dbReference type="GO" id="GO:0080019">
    <property type="term" value="F:alcohol-forming very long-chain fatty acyl-CoA reductase activity"/>
    <property type="evidence" value="ECO:0007669"/>
    <property type="project" value="InterPro"/>
</dbReference>
<dbReference type="FunFam" id="3.40.50.720:FF:000143">
    <property type="entry name" value="Fatty acyl-CoA reductase"/>
    <property type="match status" value="1"/>
</dbReference>
<feature type="domain" description="Thioester reductase (TE)" evidence="12">
    <location>
        <begin position="36"/>
        <end position="304"/>
    </location>
</feature>
<dbReference type="OrthoDB" id="429813at2759"/>
<dbReference type="AlphaFoldDB" id="A0A6J2X901"/>
<feature type="domain" description="Fatty acyl-CoA reductase C-terminal" evidence="11">
    <location>
        <begin position="395"/>
        <end position="487"/>
    </location>
</feature>
<dbReference type="CDD" id="cd09071">
    <property type="entry name" value="FAR_C"/>
    <property type="match status" value="1"/>
</dbReference>
<dbReference type="GO" id="GO:0035336">
    <property type="term" value="P:long-chain fatty-acyl-CoA metabolic process"/>
    <property type="evidence" value="ECO:0007669"/>
    <property type="project" value="TreeGrafter"/>
</dbReference>
<dbReference type="PANTHER" id="PTHR11011:SF60">
    <property type="entry name" value="FATTY ACYL-COA REDUCTASE-RELATED"/>
    <property type="match status" value="1"/>
</dbReference>
<keyword evidence="8 10" id="KW-0472">Membrane</keyword>
<evidence type="ECO:0000256" key="3">
    <source>
        <dbReference type="ARBA" id="ARBA00022516"/>
    </source>
</evidence>
<comment type="function">
    <text evidence="10">Catalyzes the reduction of fatty acyl-CoA to fatty alcohols.</text>
</comment>
<dbReference type="RefSeq" id="XP_030747445.1">
    <property type="nucleotide sequence ID" value="XM_030891585.1"/>
</dbReference>
<keyword evidence="10" id="KW-0560">Oxidoreductase</keyword>
<evidence type="ECO:0000313" key="14">
    <source>
        <dbReference type="RefSeq" id="XP_030747445.1"/>
    </source>
</evidence>
<dbReference type="InterPro" id="IPR033640">
    <property type="entry name" value="FAR_C"/>
</dbReference>
<dbReference type="GO" id="GO:0016020">
    <property type="term" value="C:membrane"/>
    <property type="evidence" value="ECO:0007669"/>
    <property type="project" value="UniProtKB-SubCell"/>
</dbReference>
<evidence type="ECO:0000313" key="16">
    <source>
        <dbReference type="RefSeq" id="XP_030747447.1"/>
    </source>
</evidence>
<evidence type="ECO:0000256" key="9">
    <source>
        <dbReference type="ARBA" id="ARBA00052530"/>
    </source>
</evidence>
<evidence type="ECO:0000256" key="1">
    <source>
        <dbReference type="ARBA" id="ARBA00004141"/>
    </source>
</evidence>
<reference evidence="14 15" key="1">
    <citation type="submission" date="2025-04" db="UniProtKB">
        <authorList>
            <consortium name="RefSeq"/>
        </authorList>
    </citation>
    <scope>IDENTIFICATION</scope>
    <source>
        <tissue evidence="14 15">Gonads</tissue>
    </source>
</reference>
<dbReference type="GeneID" id="115875971"/>
<evidence type="ECO:0000259" key="12">
    <source>
        <dbReference type="Pfam" id="PF07993"/>
    </source>
</evidence>
<evidence type="ECO:0000256" key="2">
    <source>
        <dbReference type="ARBA" id="ARBA00005928"/>
    </source>
</evidence>
<protein>
    <recommendedName>
        <fullName evidence="10">Fatty acyl-CoA reductase</fullName>
        <ecNumber evidence="10">1.2.1.84</ecNumber>
    </recommendedName>
</protein>
<evidence type="ECO:0000259" key="11">
    <source>
        <dbReference type="Pfam" id="PF03015"/>
    </source>
</evidence>
<accession>A0A6J2X901</accession>
<keyword evidence="6 10" id="KW-1133">Transmembrane helix</keyword>
<keyword evidence="4 10" id="KW-0812">Transmembrane</keyword>
<keyword evidence="3 10" id="KW-0444">Lipid biosynthesis</keyword>
<dbReference type="InterPro" id="IPR026055">
    <property type="entry name" value="FAR"/>
</dbReference>
<evidence type="ECO:0000256" key="4">
    <source>
        <dbReference type="ARBA" id="ARBA00022692"/>
    </source>
</evidence>
<dbReference type="PANTHER" id="PTHR11011">
    <property type="entry name" value="MALE STERILITY PROTEIN 2-RELATED"/>
    <property type="match status" value="1"/>
</dbReference>
<comment type="similarity">
    <text evidence="2 10">Belongs to the fatty acyl-CoA reductase family.</text>
</comment>
<keyword evidence="5 10" id="KW-0521">NADP</keyword>
<dbReference type="KEGG" id="soy:115875971"/>
<feature type="transmembrane region" description="Helical" evidence="10">
    <location>
        <begin position="507"/>
        <end position="528"/>
    </location>
</feature>
<evidence type="ECO:0000256" key="7">
    <source>
        <dbReference type="ARBA" id="ARBA00023098"/>
    </source>
</evidence>
<evidence type="ECO:0000256" key="10">
    <source>
        <dbReference type="RuleBase" id="RU363097"/>
    </source>
</evidence>
<dbReference type="CDD" id="cd05236">
    <property type="entry name" value="FAR-N_SDR_e"/>
    <property type="match status" value="1"/>
</dbReference>
<organism evidence="13 14">
    <name type="scientific">Sitophilus oryzae</name>
    <name type="common">Rice weevil</name>
    <name type="synonym">Curculio oryzae</name>
    <dbReference type="NCBI Taxonomy" id="7048"/>
    <lineage>
        <taxon>Eukaryota</taxon>
        <taxon>Metazoa</taxon>
        <taxon>Ecdysozoa</taxon>
        <taxon>Arthropoda</taxon>
        <taxon>Hexapoda</taxon>
        <taxon>Insecta</taxon>
        <taxon>Pterygota</taxon>
        <taxon>Neoptera</taxon>
        <taxon>Endopterygota</taxon>
        <taxon>Coleoptera</taxon>
        <taxon>Polyphaga</taxon>
        <taxon>Cucujiformia</taxon>
        <taxon>Curculionidae</taxon>
        <taxon>Dryophthorinae</taxon>
        <taxon>Sitophilus</taxon>
    </lineage>
</organism>
<evidence type="ECO:0000256" key="6">
    <source>
        <dbReference type="ARBA" id="ARBA00022989"/>
    </source>
</evidence>
<dbReference type="EC" id="1.2.1.84" evidence="10"/>
<dbReference type="RefSeq" id="XP_030747447.1">
    <property type="nucleotide sequence ID" value="XM_030891587.1"/>
</dbReference>
<dbReference type="GO" id="GO:0005777">
    <property type="term" value="C:peroxisome"/>
    <property type="evidence" value="ECO:0007669"/>
    <property type="project" value="TreeGrafter"/>
</dbReference>
<dbReference type="InterPro" id="IPR013120">
    <property type="entry name" value="FAR_NAD-bd"/>
</dbReference>
<dbReference type="RefSeq" id="XP_030747446.1">
    <property type="nucleotide sequence ID" value="XM_030891586.1"/>
</dbReference>